<keyword evidence="3" id="KW-1185">Reference proteome</keyword>
<accession>A0A1G9FS61</accession>
<keyword evidence="2" id="KW-0808">Transferase</keyword>
<dbReference type="Gene3D" id="3.90.550.10">
    <property type="entry name" value="Spore Coat Polysaccharide Biosynthesis Protein SpsA, Chain A"/>
    <property type="match status" value="1"/>
</dbReference>
<evidence type="ECO:0000313" key="3">
    <source>
        <dbReference type="Proteomes" id="UP000199053"/>
    </source>
</evidence>
<protein>
    <submittedName>
        <fullName evidence="2">Glycosyl transferase family 2</fullName>
    </submittedName>
</protein>
<proteinExistence type="predicted"/>
<feature type="domain" description="Glycosyltransferase 2-like" evidence="1">
    <location>
        <begin position="23"/>
        <end position="167"/>
    </location>
</feature>
<dbReference type="InterPro" id="IPR029044">
    <property type="entry name" value="Nucleotide-diphossugar_trans"/>
</dbReference>
<dbReference type="CDD" id="cd00761">
    <property type="entry name" value="Glyco_tranf_GTA_type"/>
    <property type="match status" value="1"/>
</dbReference>
<dbReference type="AlphaFoldDB" id="A0A1G9FS61"/>
<name>A0A1G9FS61_9BACT</name>
<organism evidence="2 3">
    <name type="scientific">Maridesulfovibrio ferrireducens</name>
    <dbReference type="NCBI Taxonomy" id="246191"/>
    <lineage>
        <taxon>Bacteria</taxon>
        <taxon>Pseudomonadati</taxon>
        <taxon>Thermodesulfobacteriota</taxon>
        <taxon>Desulfovibrionia</taxon>
        <taxon>Desulfovibrionales</taxon>
        <taxon>Desulfovibrionaceae</taxon>
        <taxon>Maridesulfovibrio</taxon>
    </lineage>
</organism>
<gene>
    <name evidence="2" type="ORF">SAMN05660337_1680</name>
</gene>
<evidence type="ECO:0000313" key="2">
    <source>
        <dbReference type="EMBL" id="SDK91238.1"/>
    </source>
</evidence>
<dbReference type="EMBL" id="FNGA01000002">
    <property type="protein sequence ID" value="SDK91238.1"/>
    <property type="molecule type" value="Genomic_DNA"/>
</dbReference>
<sequence>MSEYSAVIILESVPEDLPMTLLSIIIPNYNYGRFADRFFSSLIAQSMSFDGVEILFVDDGSSDDSIEQAQKWAEKIECEKFEILTPVRTGKPGFVRNYGLERAKGKYLICLDPDDILHPDFIPSCIETLDQNPEIDLVYTDYLENKLDGSREVRLPKFSQAHLRTQNTISPAAMYRRKLWDSGIRYKDNSRYEDWDYWVQCLMAGAKFQLIPQVLYNYEIHETNFSIQAVKDDGVAKAQIVLNNPDFFHPMVQHWASDHMRGRIHASAFQRGYIPRPEDIKALLIKIETGLS</sequence>
<dbReference type="SUPFAM" id="SSF53448">
    <property type="entry name" value="Nucleotide-diphospho-sugar transferases"/>
    <property type="match status" value="1"/>
</dbReference>
<dbReference type="PANTHER" id="PTHR22916">
    <property type="entry name" value="GLYCOSYLTRANSFERASE"/>
    <property type="match status" value="1"/>
</dbReference>
<dbReference type="GO" id="GO:0016758">
    <property type="term" value="F:hexosyltransferase activity"/>
    <property type="evidence" value="ECO:0007669"/>
    <property type="project" value="UniProtKB-ARBA"/>
</dbReference>
<evidence type="ECO:0000259" key="1">
    <source>
        <dbReference type="Pfam" id="PF00535"/>
    </source>
</evidence>
<dbReference type="Pfam" id="PF00535">
    <property type="entry name" value="Glycos_transf_2"/>
    <property type="match status" value="1"/>
</dbReference>
<dbReference type="Proteomes" id="UP000199053">
    <property type="component" value="Unassembled WGS sequence"/>
</dbReference>
<reference evidence="3" key="1">
    <citation type="submission" date="2016-10" db="EMBL/GenBank/DDBJ databases">
        <authorList>
            <person name="Varghese N."/>
            <person name="Submissions S."/>
        </authorList>
    </citation>
    <scope>NUCLEOTIDE SEQUENCE [LARGE SCALE GENOMIC DNA]</scope>
    <source>
        <strain evidence="3">DSM 16995</strain>
    </source>
</reference>
<dbReference type="STRING" id="246191.SAMN05660337_1680"/>
<dbReference type="InterPro" id="IPR001173">
    <property type="entry name" value="Glyco_trans_2-like"/>
</dbReference>
<dbReference type="RefSeq" id="WP_244512228.1">
    <property type="nucleotide sequence ID" value="NZ_FNGA01000002.1"/>
</dbReference>